<keyword evidence="12" id="KW-0675">Receptor</keyword>
<evidence type="ECO:0000256" key="3">
    <source>
        <dbReference type="ARBA" id="ARBA00022692"/>
    </source>
</evidence>
<dbReference type="AlphaFoldDB" id="A0AAV4G134"/>
<feature type="chain" id="PRO_5043382960" evidence="10">
    <location>
        <begin position="20"/>
        <end position="282"/>
    </location>
</feature>
<dbReference type="InterPro" id="IPR000296">
    <property type="entry name" value="Man-6-P_rcpt_cation_dep"/>
</dbReference>
<evidence type="ECO:0000256" key="2">
    <source>
        <dbReference type="ARBA" id="ARBA00022448"/>
    </source>
</evidence>
<evidence type="ECO:0000259" key="11">
    <source>
        <dbReference type="PROSITE" id="PS51914"/>
    </source>
</evidence>
<evidence type="ECO:0000256" key="7">
    <source>
        <dbReference type="ARBA" id="ARBA00023157"/>
    </source>
</evidence>
<evidence type="ECO:0000256" key="5">
    <source>
        <dbReference type="ARBA" id="ARBA00022989"/>
    </source>
</evidence>
<comment type="caution">
    <text evidence="12">The sequence shown here is derived from an EMBL/GenBank/DDBJ whole genome shotgun (WGS) entry which is preliminary data.</text>
</comment>
<dbReference type="InterPro" id="IPR044865">
    <property type="entry name" value="MRH_dom"/>
</dbReference>
<dbReference type="InterPro" id="IPR028927">
    <property type="entry name" value="Man-6-P_rcpt"/>
</dbReference>
<evidence type="ECO:0000256" key="8">
    <source>
        <dbReference type="ARBA" id="ARBA00023180"/>
    </source>
</evidence>
<dbReference type="PRINTS" id="PR00715">
    <property type="entry name" value="MAN6PRECEPTR"/>
</dbReference>
<keyword evidence="8" id="KW-0325">Glycoprotein</keyword>
<evidence type="ECO:0000256" key="6">
    <source>
        <dbReference type="ARBA" id="ARBA00023136"/>
    </source>
</evidence>
<dbReference type="Gene3D" id="2.70.130.10">
    <property type="entry name" value="Mannose-6-phosphate receptor binding domain"/>
    <property type="match status" value="1"/>
</dbReference>
<sequence length="282" mass="31944">MTKEPILYFLLALIVLTEAADDLCNFTKYKESKSLEASKKKLSPFLGKSYKSRDEHFEFTVGICTRVAENIDKEGFDKENVAVLQQGLKDDGSINPLEVYNIGSLTNTHIMAGMDWILLEYWSNEKYGSHCSKELKHTAVMITCDQSVDDSDARMVFIEEENQKESHCYYLFEMRHKAVCAVPSSGGLSVGSILLIVFFSVASVYLFVGFLYSRFVLGAKGIEQIPNYEFWKDFGNLQADGCDFLCRTREHRRGGGFRGIGDDQLDQTDDLPVVRDENLLPM</sequence>
<organism evidence="12 13">
    <name type="scientific">Elysia marginata</name>
    <dbReference type="NCBI Taxonomy" id="1093978"/>
    <lineage>
        <taxon>Eukaryota</taxon>
        <taxon>Metazoa</taxon>
        <taxon>Spiralia</taxon>
        <taxon>Lophotrochozoa</taxon>
        <taxon>Mollusca</taxon>
        <taxon>Gastropoda</taxon>
        <taxon>Heterobranchia</taxon>
        <taxon>Euthyneura</taxon>
        <taxon>Panpulmonata</taxon>
        <taxon>Sacoglossa</taxon>
        <taxon>Placobranchoidea</taxon>
        <taxon>Plakobranchidae</taxon>
        <taxon>Elysia</taxon>
    </lineage>
</organism>
<reference evidence="12 13" key="1">
    <citation type="journal article" date="2021" name="Elife">
        <title>Chloroplast acquisition without the gene transfer in kleptoplastic sea slugs, Plakobranchus ocellatus.</title>
        <authorList>
            <person name="Maeda T."/>
            <person name="Takahashi S."/>
            <person name="Yoshida T."/>
            <person name="Shimamura S."/>
            <person name="Takaki Y."/>
            <person name="Nagai Y."/>
            <person name="Toyoda A."/>
            <person name="Suzuki Y."/>
            <person name="Arimoto A."/>
            <person name="Ishii H."/>
            <person name="Satoh N."/>
            <person name="Nishiyama T."/>
            <person name="Hasebe M."/>
            <person name="Maruyama T."/>
            <person name="Minagawa J."/>
            <person name="Obokata J."/>
            <person name="Shigenobu S."/>
        </authorList>
    </citation>
    <scope>NUCLEOTIDE SEQUENCE [LARGE SCALE GENOMIC DNA]</scope>
</reference>
<feature type="signal peptide" evidence="10">
    <location>
        <begin position="1"/>
        <end position="19"/>
    </location>
</feature>
<evidence type="ECO:0000256" key="1">
    <source>
        <dbReference type="ARBA" id="ARBA00004308"/>
    </source>
</evidence>
<gene>
    <name evidence="12" type="ORF">ElyMa_002267200</name>
</gene>
<proteinExistence type="predicted"/>
<dbReference type="InterPro" id="IPR009011">
    <property type="entry name" value="Man6P_isomerase_rcpt-bd_dom_sf"/>
</dbReference>
<keyword evidence="4 10" id="KW-0732">Signal</keyword>
<dbReference type="GO" id="GO:0019904">
    <property type="term" value="F:protein domain specific binding"/>
    <property type="evidence" value="ECO:0007669"/>
    <property type="project" value="InterPro"/>
</dbReference>
<evidence type="ECO:0000313" key="12">
    <source>
        <dbReference type="EMBL" id="GFR78633.1"/>
    </source>
</evidence>
<evidence type="ECO:0000313" key="13">
    <source>
        <dbReference type="Proteomes" id="UP000762676"/>
    </source>
</evidence>
<evidence type="ECO:0000256" key="9">
    <source>
        <dbReference type="SAM" id="Phobius"/>
    </source>
</evidence>
<keyword evidence="13" id="KW-1185">Reference proteome</keyword>
<evidence type="ECO:0000256" key="10">
    <source>
        <dbReference type="SAM" id="SignalP"/>
    </source>
</evidence>
<dbReference type="PANTHER" id="PTHR15071:SF29">
    <property type="entry name" value="CATION-DEPENDENT MANNOSE-6-PHOSPHATE RECEPTOR"/>
    <property type="match status" value="1"/>
</dbReference>
<dbReference type="Pfam" id="PF02157">
    <property type="entry name" value="Man-6-P_recep"/>
    <property type="match status" value="1"/>
</dbReference>
<comment type="subcellular location">
    <subcellularLocation>
        <location evidence="1">Endomembrane system</location>
    </subcellularLocation>
</comment>
<dbReference type="GO" id="GO:0005802">
    <property type="term" value="C:trans-Golgi network"/>
    <property type="evidence" value="ECO:0007669"/>
    <property type="project" value="TreeGrafter"/>
</dbReference>
<keyword evidence="7" id="KW-1015">Disulfide bond</keyword>
<accession>A0AAV4G134</accession>
<dbReference type="PROSITE" id="PS51914">
    <property type="entry name" value="MRH"/>
    <property type="match status" value="1"/>
</dbReference>
<dbReference type="GO" id="GO:0006622">
    <property type="term" value="P:protein targeting to lysosome"/>
    <property type="evidence" value="ECO:0007669"/>
    <property type="project" value="InterPro"/>
</dbReference>
<dbReference type="PANTHER" id="PTHR15071">
    <property type="entry name" value="MANNOSE-6-PHOSPHATE RECEPTOR FAMILY MEMBER"/>
    <property type="match status" value="1"/>
</dbReference>
<feature type="domain" description="MRH" evidence="11">
    <location>
        <begin position="22"/>
        <end position="182"/>
    </location>
</feature>
<keyword evidence="5 9" id="KW-1133">Transmembrane helix</keyword>
<evidence type="ECO:0000256" key="4">
    <source>
        <dbReference type="ARBA" id="ARBA00022729"/>
    </source>
</evidence>
<dbReference type="EMBL" id="BMAT01004707">
    <property type="protein sequence ID" value="GFR78633.1"/>
    <property type="molecule type" value="Genomic_DNA"/>
</dbReference>
<dbReference type="GO" id="GO:0005768">
    <property type="term" value="C:endosome"/>
    <property type="evidence" value="ECO:0007669"/>
    <property type="project" value="InterPro"/>
</dbReference>
<keyword evidence="6 9" id="KW-0472">Membrane</keyword>
<keyword evidence="3 9" id="KW-0812">Transmembrane</keyword>
<feature type="transmembrane region" description="Helical" evidence="9">
    <location>
        <begin position="190"/>
        <end position="212"/>
    </location>
</feature>
<keyword evidence="2" id="KW-0813">Transport</keyword>
<protein>
    <submittedName>
        <fullName evidence="12">Cation-dependent mannose-6-phosphate receptor-like</fullName>
    </submittedName>
</protein>
<name>A0AAV4G134_9GAST</name>
<dbReference type="SUPFAM" id="SSF50911">
    <property type="entry name" value="Mannose 6-phosphate receptor domain"/>
    <property type="match status" value="1"/>
</dbReference>
<dbReference type="Proteomes" id="UP000762676">
    <property type="component" value="Unassembled WGS sequence"/>
</dbReference>